<accession>A0A9Q0NUD9</accession>
<name>A0A9Q0NUD9_9ROSI</name>
<reference evidence="3" key="2">
    <citation type="journal article" date="2023" name="Int. J. Mol. Sci.">
        <title>De Novo Assembly and Annotation of 11 Diverse Shrub Willow (Salix) Genomes Reveals Novel Gene Organization in Sex-Linked Regions.</title>
        <authorList>
            <person name="Hyden B."/>
            <person name="Feng K."/>
            <person name="Yates T.B."/>
            <person name="Jawdy S."/>
            <person name="Cereghino C."/>
            <person name="Smart L.B."/>
            <person name="Muchero W."/>
        </authorList>
    </citation>
    <scope>NUCLEOTIDE SEQUENCE</scope>
    <source>
        <tissue evidence="3">Shoot tip</tissue>
    </source>
</reference>
<dbReference type="Proteomes" id="UP001151752">
    <property type="component" value="Unassembled WGS sequence"/>
</dbReference>
<dbReference type="PANTHER" id="PTHR35833:SF1">
    <property type="entry name" value="GALACTOSE-BINDING DOMAIN-CONTAINING PROTEIN"/>
    <property type="match status" value="1"/>
</dbReference>
<proteinExistence type="predicted"/>
<feature type="coiled-coil region" evidence="1">
    <location>
        <begin position="1114"/>
        <end position="1151"/>
    </location>
</feature>
<keyword evidence="1" id="KW-0175">Coiled coil</keyword>
<gene>
    <name evidence="3" type="ORF">OIU74_015457</name>
</gene>
<evidence type="ECO:0000313" key="3">
    <source>
        <dbReference type="EMBL" id="KAJ6676056.1"/>
    </source>
</evidence>
<dbReference type="EMBL" id="JAPFFM010000177">
    <property type="protein sequence ID" value="KAJ6676056.1"/>
    <property type="molecule type" value="Genomic_DNA"/>
</dbReference>
<feature type="region of interest" description="Disordered" evidence="2">
    <location>
        <begin position="1047"/>
        <end position="1068"/>
    </location>
</feature>
<evidence type="ECO:0000313" key="4">
    <source>
        <dbReference type="Proteomes" id="UP001151752"/>
    </source>
</evidence>
<keyword evidence="4" id="KW-1185">Reference proteome</keyword>
<dbReference type="PANTHER" id="PTHR35833">
    <property type="entry name" value="GALACTOSE-BINDING DOMAIN-LIKE, ARMADILLO-TYPE FOLD PROTEIN-RELATED"/>
    <property type="match status" value="1"/>
</dbReference>
<reference evidence="3" key="1">
    <citation type="submission" date="2022-11" db="EMBL/GenBank/DDBJ databases">
        <authorList>
            <person name="Hyden B.L."/>
            <person name="Feng K."/>
            <person name="Yates T."/>
            <person name="Jawdy S."/>
            <person name="Smart L.B."/>
            <person name="Muchero W."/>
        </authorList>
    </citation>
    <scope>NUCLEOTIDE SEQUENCE</scope>
    <source>
        <tissue evidence="3">Shoot tip</tissue>
    </source>
</reference>
<feature type="compositionally biased region" description="Basic and acidic residues" evidence="2">
    <location>
        <begin position="1047"/>
        <end position="1061"/>
    </location>
</feature>
<evidence type="ECO:0000256" key="1">
    <source>
        <dbReference type="SAM" id="Coils"/>
    </source>
</evidence>
<organism evidence="3 4">
    <name type="scientific">Salix koriyanagi</name>
    <dbReference type="NCBI Taxonomy" id="2511006"/>
    <lineage>
        <taxon>Eukaryota</taxon>
        <taxon>Viridiplantae</taxon>
        <taxon>Streptophyta</taxon>
        <taxon>Embryophyta</taxon>
        <taxon>Tracheophyta</taxon>
        <taxon>Spermatophyta</taxon>
        <taxon>Magnoliopsida</taxon>
        <taxon>eudicotyledons</taxon>
        <taxon>Gunneridae</taxon>
        <taxon>Pentapetalae</taxon>
        <taxon>rosids</taxon>
        <taxon>fabids</taxon>
        <taxon>Malpighiales</taxon>
        <taxon>Salicaceae</taxon>
        <taxon>Saliceae</taxon>
        <taxon>Salix</taxon>
    </lineage>
</organism>
<sequence>MMSFRSSPKLCLKKKGDKIVLQLLLEAAELDRKFQRTSDYYTEGIFQQVIKLSPLDVQSTDAITLVRQNQALLCSFLIQRLKKEQHSMHEILMHCLVFLLHSATQLYCAPEEVIDIILESAEHLNGMLTSLYHQLKEGNLQLDPEKIHGVQRRWMLLQRLVIASSGREGSDFVVNINNGFRCGNLILPSAWMHRISTFSCSASPLVRFLGWMAISRNAKQYIEERLFLASDLSQLTQLLSIFADDLAVIDYVIDKKYEDDKIEQSGIKQDMPIHQRSKAADQHGDQSFHVIYPDLSKFFPNLRKHFESFGENILEAVGLQLRSLSSSVVPDILCWFSDLCSWPFFQKNQITSQSSNVHLKGYVAKNAKTIILYILEAIIIEHMEAMVPEIPRVVQVLVSLCRASYCCVSFLDSIFHLLKLIISYSLSKVSAEEKKLVDDSCLNFEALCFEELFLDIRQKNESQDLTAGKDCSRALTIFILASVFGDLSFQRRREILQSLILWVDFTSFEPTTSFHDYLCAFQTVLESCKILLVKTLRVFGVCQLQMPHVSDNSTGTLYDSRTENHSWFLSDVFHNSCEPKISEELESNIFDDIASKQKDCNLSVEEIEDFSNDLENLIAKLNPNIELCWNLFHQLAKKLTITSAQCLMYSRCLSSIVLQVQNTQENESEKSSVFKPVDWFLVHWRIGLEALAEVIMKLQESHCWEVASLMLDCLLGVPCCFPLDNVINIICSVIKSFSCCAPKISWRLKSDKWFSMLFARGFHNLHESDGHLADLFVTLLGHPEPEQRFVVLQLLGRLVGQDMHGEAVLQSNTIIYKLLSPDLVLSVPESFLSLVVSSTWDQVVLLASSDSLLPLKIHALALLVAYMPYAGRQQLQSFLAAADSVLHVLGKVTHPTCEGPLLRLSLALIAGACLYSPAEDISLISQDIWRNIETIGLSRTGISLCYFVQYNRNKASWVVWKKNACEVLCRLRNEGDEAKENLKEVLSTISTKQVDPDFGSTRESILQVLANLTSVQSCFDMFSKKIDQEAMELEEAEMELEILQKEHAVQESSKDSKEDRNNPWITGDASVKEDNRLQEIKDRIRSLEKSKLQEDIVLRRQKKVLIRRTRQKYLEEAAIREEELQRELDREKAAEAEKEIERQRLLELECAKTRGSSDTILTWRRRGKHRQDPSHVPMWRFN</sequence>
<dbReference type="AlphaFoldDB" id="A0A9Q0NUD9"/>
<protein>
    <submittedName>
        <fullName evidence="3">GALACTOSE-BINDING DOMAIN-LIKE ARMADILLO-TYPE FOLD PROTEIN-RELATED</fullName>
    </submittedName>
</protein>
<comment type="caution">
    <text evidence="3">The sequence shown here is derived from an EMBL/GenBank/DDBJ whole genome shotgun (WGS) entry which is preliminary data.</text>
</comment>
<evidence type="ECO:0000256" key="2">
    <source>
        <dbReference type="SAM" id="MobiDB-lite"/>
    </source>
</evidence>